<dbReference type="RefSeq" id="WP_232184830.1">
    <property type="nucleotide sequence ID" value="NZ_JAIOAP010000003.1"/>
</dbReference>
<gene>
    <name evidence="1" type="ORF">QJS35_21490</name>
</gene>
<proteinExistence type="predicted"/>
<evidence type="ECO:0000313" key="1">
    <source>
        <dbReference type="EMBL" id="MEQ4484965.1"/>
    </source>
</evidence>
<dbReference type="EMBL" id="JASKHM010000013">
    <property type="protein sequence ID" value="MEQ4484965.1"/>
    <property type="molecule type" value="Genomic_DNA"/>
</dbReference>
<comment type="caution">
    <text evidence="1">The sequence shown here is derived from an EMBL/GenBank/DDBJ whole genome shotgun (WGS) entry which is preliminary data.</text>
</comment>
<name>A0ABV1KXX0_9BACL</name>
<protein>
    <submittedName>
        <fullName evidence="1">Uncharacterized protein</fullName>
    </submittedName>
</protein>
<dbReference type="Proteomes" id="UP001493487">
    <property type="component" value="Unassembled WGS sequence"/>
</dbReference>
<sequence length="54" mass="6357">MAEEIRGMALERMESENQFQKRTDSANLQDVNFLKFRRQWGKTRISVCPIRPSG</sequence>
<keyword evidence="2" id="KW-1185">Reference proteome</keyword>
<evidence type="ECO:0000313" key="2">
    <source>
        <dbReference type="Proteomes" id="UP001493487"/>
    </source>
</evidence>
<organism evidence="1 2">
    <name type="scientific">Cohnella silvisoli</name>
    <dbReference type="NCBI Taxonomy" id="2873699"/>
    <lineage>
        <taxon>Bacteria</taxon>
        <taxon>Bacillati</taxon>
        <taxon>Bacillota</taxon>
        <taxon>Bacilli</taxon>
        <taxon>Bacillales</taxon>
        <taxon>Paenibacillaceae</taxon>
        <taxon>Cohnella</taxon>
    </lineage>
</organism>
<accession>A0ABV1KXX0</accession>
<reference evidence="1 2" key="1">
    <citation type="journal article" date="2023" name="Genome Announc.">
        <title>Pan-Genome Analyses of the Genus Cohnella and Proposal of the Novel Species Cohnella silvisoli sp. nov., Isolated from Forest Soil.</title>
        <authorList>
            <person name="Wang C."/>
            <person name="Mao L."/>
            <person name="Bao G."/>
            <person name="Zhu H."/>
        </authorList>
    </citation>
    <scope>NUCLEOTIDE SEQUENCE [LARGE SCALE GENOMIC DNA]</scope>
    <source>
        <strain evidence="1 2">NL03-T5-1</strain>
    </source>
</reference>